<keyword evidence="9" id="KW-1185">Reference proteome</keyword>
<evidence type="ECO:0000313" key="8">
    <source>
        <dbReference type="EMBL" id="MST31267.1"/>
    </source>
</evidence>
<dbReference type="EMBL" id="WJHE01000026">
    <property type="protein sequence ID" value="MST31267.1"/>
    <property type="molecule type" value="Genomic_DNA"/>
</dbReference>
<feature type="region of interest" description="Disordered" evidence="6">
    <location>
        <begin position="591"/>
        <end position="612"/>
    </location>
</feature>
<evidence type="ECO:0000256" key="1">
    <source>
        <dbReference type="ARBA" id="ARBA00022741"/>
    </source>
</evidence>
<evidence type="ECO:0000256" key="4">
    <source>
        <dbReference type="ARBA" id="ARBA00022840"/>
    </source>
</evidence>
<name>A0ABW9QNT9_9ACTN</name>
<evidence type="ECO:0000313" key="9">
    <source>
        <dbReference type="Proteomes" id="UP000437736"/>
    </source>
</evidence>
<keyword evidence="3 5" id="KW-0347">Helicase</keyword>
<keyword evidence="4 5" id="KW-0067">ATP-binding</keyword>
<dbReference type="PANTHER" id="PTHR11070:SF30">
    <property type="entry name" value="F-BOX DNA HELICASE 1"/>
    <property type="match status" value="1"/>
</dbReference>
<protein>
    <submittedName>
        <fullName evidence="8">AAA family ATPase</fullName>
    </submittedName>
</protein>
<dbReference type="InterPro" id="IPR000212">
    <property type="entry name" value="DNA_helicase_UvrD/REP"/>
</dbReference>
<sequence length="612" mass="64312">MRVPDGTLTPTAEQQAAIDAFATGATVVIEAGAGTGKTSTLRLLAAVRPQARGLYVAYNKAIQVEAERSFGRNVEARTAHSLAYRAFGAPMRHRLNGPRVTSRDAATILKAPSVPLGGDVVVTPAAVASMALRTVAGFCRSADEAITARHFPRPEAPEGTDLAGLSATVVGAARRAWADLTSTSGRLKPSHDVYLKLWQLSQPRLRYDFVLFDEAQDADPAVADVIVHQDAQLVAVGDSAQAIYGWRGATDFLERAPADHRVELTQSWRFGPAVAEEANVWLGVLDARLRLRGSPHRVSTLGPVEVPDAVLCRTNAGCVAEVMAAHDQGRPVALVGGGDDMVGLAEAAKRLRAGQPAGHPELVAFNDWADVQEYAENDPGGSDLAVAVKLIDTHGPEAIIAAIRGCVPETEAALAVSTAHKAKGREWGQVLVAGDFREPKPDPVTGVVGPIPAAEAMLAYVTVTRAMGRLDNAGLAWVHSHPAVNPCHGEATGHGRAVAADVEAPAPGVDCAEEPWHSETAISVRARSLVASHPAEPVVPPAGTLVRVRGLRGEWTVRGRGTDGSVTLTGGPSRQWRSVTAERLLNPACRTRRTTGTTPVPAAAETADSPTI</sequence>
<keyword evidence="1 5" id="KW-0547">Nucleotide-binding</keyword>
<dbReference type="SUPFAM" id="SSF52540">
    <property type="entry name" value="P-loop containing nucleoside triphosphate hydrolases"/>
    <property type="match status" value="1"/>
</dbReference>
<evidence type="ECO:0000256" key="3">
    <source>
        <dbReference type="ARBA" id="ARBA00022806"/>
    </source>
</evidence>
<keyword evidence="2 5" id="KW-0378">Hydrolase</keyword>
<dbReference type="InterPro" id="IPR014016">
    <property type="entry name" value="UvrD-like_ATP-bd"/>
</dbReference>
<evidence type="ECO:0000256" key="2">
    <source>
        <dbReference type="ARBA" id="ARBA00022801"/>
    </source>
</evidence>
<dbReference type="InterPro" id="IPR027417">
    <property type="entry name" value="P-loop_NTPase"/>
</dbReference>
<dbReference type="Proteomes" id="UP000437736">
    <property type="component" value="Unassembled WGS sequence"/>
</dbReference>
<gene>
    <name evidence="8" type="ORF">GHK86_00785</name>
</gene>
<dbReference type="Pfam" id="PF13245">
    <property type="entry name" value="AAA_19"/>
    <property type="match status" value="1"/>
</dbReference>
<comment type="caution">
    <text evidence="8">The sequence shown here is derived from an EMBL/GenBank/DDBJ whole genome shotgun (WGS) entry which is preliminary data.</text>
</comment>
<evidence type="ECO:0000256" key="5">
    <source>
        <dbReference type="PROSITE-ProRule" id="PRU00560"/>
    </source>
</evidence>
<feature type="compositionally biased region" description="Low complexity" evidence="6">
    <location>
        <begin position="594"/>
        <end position="612"/>
    </location>
</feature>
<accession>A0ABW9QNT9</accession>
<feature type="binding site" evidence="5">
    <location>
        <begin position="31"/>
        <end position="38"/>
    </location>
    <ligand>
        <name>ATP</name>
        <dbReference type="ChEBI" id="CHEBI:30616"/>
    </ligand>
</feature>
<evidence type="ECO:0000256" key="6">
    <source>
        <dbReference type="SAM" id="MobiDB-lite"/>
    </source>
</evidence>
<dbReference type="PROSITE" id="PS51198">
    <property type="entry name" value="UVRD_HELICASE_ATP_BIND"/>
    <property type="match status" value="1"/>
</dbReference>
<proteinExistence type="predicted"/>
<organism evidence="8 9">
    <name type="scientific">Acidiferrimicrobium australe</name>
    <dbReference type="NCBI Taxonomy" id="2664430"/>
    <lineage>
        <taxon>Bacteria</taxon>
        <taxon>Bacillati</taxon>
        <taxon>Actinomycetota</taxon>
        <taxon>Acidimicrobiia</taxon>
        <taxon>Acidimicrobiales</taxon>
        <taxon>Acidimicrobiaceae</taxon>
        <taxon>Acidiferrimicrobium</taxon>
    </lineage>
</organism>
<feature type="domain" description="UvrD-like helicase ATP-binding" evidence="7">
    <location>
        <begin position="10"/>
        <end position="271"/>
    </location>
</feature>
<dbReference type="PANTHER" id="PTHR11070">
    <property type="entry name" value="UVRD / RECB / PCRA DNA HELICASE FAMILY MEMBER"/>
    <property type="match status" value="1"/>
</dbReference>
<evidence type="ECO:0000259" key="7">
    <source>
        <dbReference type="PROSITE" id="PS51198"/>
    </source>
</evidence>
<reference evidence="8 9" key="1">
    <citation type="submission" date="2019-11" db="EMBL/GenBank/DDBJ databases">
        <title>Acidiferrimicrobium australis gen. nov., sp. nov., an acidophilic and obligately heterotrophic, member of the Actinobacteria that catalyses dissimilatory oxido- reduction of iron isolated from metal-rich acidic water in Chile.</title>
        <authorList>
            <person name="Gonzalez D."/>
            <person name="Huber K."/>
            <person name="Hedrich S."/>
            <person name="Rojas-Villalobos C."/>
            <person name="Quatrini R."/>
            <person name="Dinamarca M.A."/>
            <person name="Schwarz A."/>
            <person name="Canales C."/>
            <person name="Nancucheo I."/>
        </authorList>
    </citation>
    <scope>NUCLEOTIDE SEQUENCE [LARGE SCALE GENOMIC DNA]</scope>
    <source>
        <strain evidence="8 9">USS-CCA1</strain>
    </source>
</reference>
<dbReference type="Gene3D" id="3.40.50.300">
    <property type="entry name" value="P-loop containing nucleotide triphosphate hydrolases"/>
    <property type="match status" value="2"/>
</dbReference>